<dbReference type="Pfam" id="PF01558">
    <property type="entry name" value="POR"/>
    <property type="match status" value="1"/>
</dbReference>
<proteinExistence type="predicted"/>
<gene>
    <name evidence="3" type="ORF">CVV64_13250</name>
</gene>
<dbReference type="PANTHER" id="PTHR43854:SF1">
    <property type="entry name" value="INDOLEPYRUVATE OXIDOREDUCTASE SUBUNIT IORB"/>
    <property type="match status" value="1"/>
</dbReference>
<evidence type="ECO:0000313" key="3">
    <source>
        <dbReference type="EMBL" id="PKK89638.1"/>
    </source>
</evidence>
<reference evidence="3 4" key="1">
    <citation type="journal article" date="2017" name="ISME J.">
        <title>Potential for microbial H2 and metal transformations associated with novel bacteria and archaea in deep terrestrial subsurface sediments.</title>
        <authorList>
            <person name="Hernsdorf A.W."/>
            <person name="Amano Y."/>
            <person name="Miyakawa K."/>
            <person name="Ise K."/>
            <person name="Suzuki Y."/>
            <person name="Anantharaman K."/>
            <person name="Probst A."/>
            <person name="Burstein D."/>
            <person name="Thomas B.C."/>
            <person name="Banfield J.F."/>
        </authorList>
    </citation>
    <scope>NUCLEOTIDE SEQUENCE [LARGE SCALE GENOMIC DNA]</scope>
    <source>
        <strain evidence="3">HGW-Wallbacteria-1</strain>
    </source>
</reference>
<dbReference type="InterPro" id="IPR019752">
    <property type="entry name" value="Pyrv/ketoisovalerate_OxRed_cat"/>
</dbReference>
<dbReference type="InterPro" id="IPR052198">
    <property type="entry name" value="IorB_Oxidoreductase"/>
</dbReference>
<dbReference type="Proteomes" id="UP000233256">
    <property type="component" value="Unassembled WGS sequence"/>
</dbReference>
<accession>A0A2N1PMS3</accession>
<evidence type="ECO:0000313" key="4">
    <source>
        <dbReference type="Proteomes" id="UP000233256"/>
    </source>
</evidence>
<dbReference type="PANTHER" id="PTHR43854">
    <property type="entry name" value="INDOLEPYRUVATE OXIDOREDUCTASE SUBUNIT IORB"/>
    <property type="match status" value="1"/>
</dbReference>
<comment type="caution">
    <text evidence="3">The sequence shown here is derived from an EMBL/GenBank/DDBJ whole genome shotgun (WGS) entry which is preliminary data.</text>
</comment>
<dbReference type="EMBL" id="PGXC01000014">
    <property type="protein sequence ID" value="PKK89638.1"/>
    <property type="molecule type" value="Genomic_DNA"/>
</dbReference>
<feature type="domain" description="Pyruvate/ketoisovalerate oxidoreductase catalytic" evidence="2">
    <location>
        <begin position="15"/>
        <end position="190"/>
    </location>
</feature>
<evidence type="ECO:0000259" key="2">
    <source>
        <dbReference type="Pfam" id="PF01558"/>
    </source>
</evidence>
<dbReference type="Gene3D" id="3.40.920.10">
    <property type="entry name" value="Pyruvate-ferredoxin oxidoreductase, PFOR, domain III"/>
    <property type="match status" value="1"/>
</dbReference>
<evidence type="ECO:0000256" key="1">
    <source>
        <dbReference type="ARBA" id="ARBA00023002"/>
    </source>
</evidence>
<keyword evidence="3" id="KW-0670">Pyruvate</keyword>
<dbReference type="GO" id="GO:0016903">
    <property type="term" value="F:oxidoreductase activity, acting on the aldehyde or oxo group of donors"/>
    <property type="evidence" value="ECO:0007669"/>
    <property type="project" value="InterPro"/>
</dbReference>
<sequence>MIDSENFDIYLTGVGGQGIGLLSEVLLRALDHAGKRVLGVDTHGLAQRGGVVVSNIRVGEKMMSPLIRESMADMVISLERYEAYRATMNTLKTGGTLVYYDTVIQPLGIRLENENPIDSEDIARLCEYRKIDMTCIENEDLEDPRTQNTVILAALCREKMIPGLEAGHMVAAMGDLLQGSSLEHNIELFRKKALCDIY</sequence>
<organism evidence="3 4">
    <name type="scientific">Candidatus Wallbacteria bacterium HGW-Wallbacteria-1</name>
    <dbReference type="NCBI Taxonomy" id="2013854"/>
    <lineage>
        <taxon>Bacteria</taxon>
        <taxon>Candidatus Walliibacteriota</taxon>
    </lineage>
</organism>
<keyword evidence="1" id="KW-0560">Oxidoreductase</keyword>
<dbReference type="AlphaFoldDB" id="A0A2N1PMS3"/>
<dbReference type="SUPFAM" id="SSF53323">
    <property type="entry name" value="Pyruvate-ferredoxin oxidoreductase, PFOR, domain III"/>
    <property type="match status" value="1"/>
</dbReference>
<name>A0A2N1PMS3_9BACT</name>
<dbReference type="InterPro" id="IPR002869">
    <property type="entry name" value="Pyrv_flavodox_OxRed_cen"/>
</dbReference>
<protein>
    <submittedName>
        <fullName evidence="3">Pyruvate ferredoxin oxidoreductase</fullName>
    </submittedName>
</protein>